<feature type="transmembrane region" description="Helical" evidence="6">
    <location>
        <begin position="465"/>
        <end position="488"/>
    </location>
</feature>
<accession>A0A4V3RRL7</accession>
<evidence type="ECO:0000313" key="7">
    <source>
        <dbReference type="EMBL" id="TGY63880.1"/>
    </source>
</evidence>
<keyword evidence="4 6" id="KW-1133">Transmembrane helix</keyword>
<evidence type="ECO:0000256" key="5">
    <source>
        <dbReference type="ARBA" id="ARBA00023136"/>
    </source>
</evidence>
<sequence length="509" mass="56996">MEKTESINKRIAKNTLYLYVRMAFVLGIGLFTTRVLLHTLGITDYGIYNVVGGVVSFMAFLRTSMAHGFQRFFNIELGKGDLEKFLRLFSVSVGVQLIVGVVFLFFSETVGLWFVNTQLAIPEDRIFAANIVYQSAICVFLLTLIASPCEAIIIAYEEMRIMAGISVIDAILKLAIAYMIIVGEDKLILYSSLTIVVQLISVLLYLRYSLRLNKSLVFRPAFDKDLQKRLMSFSGWNLFGSLSHAGEGAGVNLLLGMFFSPSINAARGVAFQVKAGVTSFFQNFQVAARPQVMRFYAQDNISEMLSLTNQISKFSFMLLWMINLPFLFTADYFIALWLGEGMPSYAPIFTNITFLTVMIECFSGPIGTLVHATGRMRNYQVIASSVIMLIVPISYIMLKCGGSPESVFYCGLFLAPIVQVTRIILVKRLLPFSVGRYIKEVMKPCALVLLVSIVPSYYIDRYVQMHPIALSFVLFIIACVSVFLLGCTKGERGMVLRKARGECFCLKKL</sequence>
<evidence type="ECO:0000256" key="6">
    <source>
        <dbReference type="SAM" id="Phobius"/>
    </source>
</evidence>
<feature type="transmembrane region" description="Helical" evidence="6">
    <location>
        <begin position="85"/>
        <end position="106"/>
    </location>
</feature>
<reference evidence="7 8" key="1">
    <citation type="submission" date="2019-04" db="EMBL/GenBank/DDBJ databases">
        <title>Microbes associate with the intestines of laboratory mice.</title>
        <authorList>
            <person name="Navarre W."/>
            <person name="Wong E."/>
            <person name="Huang K."/>
            <person name="Tropini C."/>
            <person name="Ng K."/>
            <person name="Yu B."/>
        </authorList>
    </citation>
    <scope>NUCLEOTIDE SEQUENCE [LARGE SCALE GENOMIC DNA]</scope>
    <source>
        <strain evidence="7 8">NM39_I3</strain>
    </source>
</reference>
<feature type="transmembrane region" description="Helical" evidence="6">
    <location>
        <begin position="381"/>
        <end position="400"/>
    </location>
</feature>
<dbReference type="RefSeq" id="WP_135958584.1">
    <property type="nucleotide sequence ID" value="NZ_SRYM01000001.1"/>
</dbReference>
<dbReference type="InterPro" id="IPR050833">
    <property type="entry name" value="Poly_Biosynth_Transport"/>
</dbReference>
<evidence type="ECO:0000256" key="4">
    <source>
        <dbReference type="ARBA" id="ARBA00022989"/>
    </source>
</evidence>
<name>A0A4V3RRL7_PARDI</name>
<feature type="transmembrane region" description="Helical" evidence="6">
    <location>
        <begin position="345"/>
        <end position="369"/>
    </location>
</feature>
<keyword evidence="3 6" id="KW-0812">Transmembrane</keyword>
<feature type="transmembrane region" description="Helical" evidence="6">
    <location>
        <begin position="187"/>
        <end position="206"/>
    </location>
</feature>
<comment type="subcellular location">
    <subcellularLocation>
        <location evidence="1">Cell membrane</location>
        <topology evidence="1">Multi-pass membrane protein</topology>
    </subcellularLocation>
</comment>
<evidence type="ECO:0000313" key="8">
    <source>
        <dbReference type="Proteomes" id="UP000310032"/>
    </source>
</evidence>
<feature type="transmembrane region" description="Helical" evidence="6">
    <location>
        <begin position="314"/>
        <end position="339"/>
    </location>
</feature>
<feature type="transmembrane region" description="Helical" evidence="6">
    <location>
        <begin position="161"/>
        <end position="181"/>
    </location>
</feature>
<evidence type="ECO:0000256" key="3">
    <source>
        <dbReference type="ARBA" id="ARBA00022692"/>
    </source>
</evidence>
<dbReference type="GO" id="GO:0005886">
    <property type="term" value="C:plasma membrane"/>
    <property type="evidence" value="ECO:0007669"/>
    <property type="project" value="UniProtKB-SubCell"/>
</dbReference>
<protein>
    <submittedName>
        <fullName evidence="7">Lipopolysaccharide biosynthesis protein</fullName>
    </submittedName>
</protein>
<comment type="caution">
    <text evidence="7">The sequence shown here is derived from an EMBL/GenBank/DDBJ whole genome shotgun (WGS) entry which is preliminary data.</text>
</comment>
<feature type="transmembrane region" description="Helical" evidence="6">
    <location>
        <begin position="16"/>
        <end position="33"/>
    </location>
</feature>
<keyword evidence="5 6" id="KW-0472">Membrane</keyword>
<dbReference type="PANTHER" id="PTHR30250:SF26">
    <property type="entry name" value="PSMA PROTEIN"/>
    <property type="match status" value="1"/>
</dbReference>
<gene>
    <name evidence="7" type="ORF">E5342_00580</name>
</gene>
<evidence type="ECO:0000256" key="2">
    <source>
        <dbReference type="ARBA" id="ARBA00022475"/>
    </source>
</evidence>
<feature type="transmembrane region" description="Helical" evidence="6">
    <location>
        <begin position="126"/>
        <end position="149"/>
    </location>
</feature>
<dbReference type="PANTHER" id="PTHR30250">
    <property type="entry name" value="PST FAMILY PREDICTED COLANIC ACID TRANSPORTER"/>
    <property type="match status" value="1"/>
</dbReference>
<proteinExistence type="predicted"/>
<dbReference type="EMBL" id="SRYM01000001">
    <property type="protein sequence ID" value="TGY63880.1"/>
    <property type="molecule type" value="Genomic_DNA"/>
</dbReference>
<feature type="transmembrane region" description="Helical" evidence="6">
    <location>
        <begin position="437"/>
        <end position="459"/>
    </location>
</feature>
<feature type="transmembrane region" description="Helical" evidence="6">
    <location>
        <begin position="406"/>
        <end position="425"/>
    </location>
</feature>
<dbReference type="AlphaFoldDB" id="A0A4V3RRL7"/>
<feature type="transmembrane region" description="Helical" evidence="6">
    <location>
        <begin position="45"/>
        <end position="64"/>
    </location>
</feature>
<dbReference type="Proteomes" id="UP000310032">
    <property type="component" value="Unassembled WGS sequence"/>
</dbReference>
<keyword evidence="2" id="KW-1003">Cell membrane</keyword>
<evidence type="ECO:0000256" key="1">
    <source>
        <dbReference type="ARBA" id="ARBA00004651"/>
    </source>
</evidence>
<organism evidence="7 8">
    <name type="scientific">Parabacteroides distasonis</name>
    <dbReference type="NCBI Taxonomy" id="823"/>
    <lineage>
        <taxon>Bacteria</taxon>
        <taxon>Pseudomonadati</taxon>
        <taxon>Bacteroidota</taxon>
        <taxon>Bacteroidia</taxon>
        <taxon>Bacteroidales</taxon>
        <taxon>Tannerellaceae</taxon>
        <taxon>Parabacteroides</taxon>
    </lineage>
</organism>